<keyword evidence="3" id="KW-1185">Reference proteome</keyword>
<proteinExistence type="predicted"/>
<comment type="caution">
    <text evidence="2">The sequence shown here is derived from an EMBL/GenBank/DDBJ whole genome shotgun (WGS) entry which is preliminary data.</text>
</comment>
<evidence type="ECO:0000313" key="3">
    <source>
        <dbReference type="Proteomes" id="UP000318571"/>
    </source>
</evidence>
<evidence type="ECO:0008006" key="4">
    <source>
        <dbReference type="Google" id="ProtNLM"/>
    </source>
</evidence>
<reference evidence="2 3" key="1">
    <citation type="journal article" date="2018" name="Nat. Ecol. Evol.">
        <title>Genomic signatures of mitonuclear coevolution across populations of Tigriopus californicus.</title>
        <authorList>
            <person name="Barreto F.S."/>
            <person name="Watson E.T."/>
            <person name="Lima T.G."/>
            <person name="Willett C.S."/>
            <person name="Edmands S."/>
            <person name="Li W."/>
            <person name="Burton R.S."/>
        </authorList>
    </citation>
    <scope>NUCLEOTIDE SEQUENCE [LARGE SCALE GENOMIC DNA]</scope>
    <source>
        <strain evidence="2 3">San Diego</strain>
    </source>
</reference>
<organism evidence="2 3">
    <name type="scientific">Tigriopus californicus</name>
    <name type="common">Marine copepod</name>
    <dbReference type="NCBI Taxonomy" id="6832"/>
    <lineage>
        <taxon>Eukaryota</taxon>
        <taxon>Metazoa</taxon>
        <taxon>Ecdysozoa</taxon>
        <taxon>Arthropoda</taxon>
        <taxon>Crustacea</taxon>
        <taxon>Multicrustacea</taxon>
        <taxon>Hexanauplia</taxon>
        <taxon>Copepoda</taxon>
        <taxon>Harpacticoida</taxon>
        <taxon>Harpacticidae</taxon>
        <taxon>Tigriopus</taxon>
    </lineage>
</organism>
<dbReference type="Gene3D" id="2.120.10.80">
    <property type="entry name" value="Kelch-type beta propeller"/>
    <property type="match status" value="1"/>
</dbReference>
<feature type="signal peptide" evidence="1">
    <location>
        <begin position="1"/>
        <end position="22"/>
    </location>
</feature>
<evidence type="ECO:0000313" key="2">
    <source>
        <dbReference type="EMBL" id="TRY75781.1"/>
    </source>
</evidence>
<dbReference type="SUPFAM" id="SSF117281">
    <property type="entry name" value="Kelch motif"/>
    <property type="match status" value="1"/>
</dbReference>
<feature type="chain" id="PRO_5021974079" description="Apple domain-containing protein" evidence="1">
    <location>
        <begin position="23"/>
        <end position="414"/>
    </location>
</feature>
<sequence>MNGTLLAFSSLLILAKCLVIDGCEVNGVRCKMLSWHRYVYRPLRTYQHVESSEGCFDLCTKILESGSKANYFTYYADILVCRCSEKCLIDREEGDKRDVTDIEEDGDALISFVQGGQTFINPVSKDSYCNTKANRDAAIFFVSQFDPRERPAIFFNKDEVVFCGIGTVCRAFVIKQPRKVHPTYGLKDSRVNQMPVTFLNGTTWLLGGIDMYSKKPLTSTQLYHSDRTVTSSSVAMPQPMTVSCSVRIGDSQIFLVDGLSGDCFMLDTMQRYKWIPLPKMLSPKTEKLICAVAKNSGDPVVIVDGWKGKTGENKASQIFHVASQTWSYAPGETNYVIPYRSSMMSLGNSVISVGGFVNDDAGNQVKNSWIRMYDLKTGDWVVRGPELPIPIGEEITMLASKSLEMCKPKTEENI</sequence>
<dbReference type="InterPro" id="IPR015915">
    <property type="entry name" value="Kelch-typ_b-propeller"/>
</dbReference>
<protein>
    <recommendedName>
        <fullName evidence="4">Apple domain-containing protein</fullName>
    </recommendedName>
</protein>
<dbReference type="AlphaFoldDB" id="A0A553PDM3"/>
<gene>
    <name evidence="2" type="ORF">TCAL_13255</name>
</gene>
<accession>A0A553PDM3</accession>
<dbReference type="Proteomes" id="UP000318571">
    <property type="component" value="Chromosome 2"/>
</dbReference>
<name>A0A553PDM3_TIGCA</name>
<dbReference type="EMBL" id="VCGU01000005">
    <property type="protein sequence ID" value="TRY75781.1"/>
    <property type="molecule type" value="Genomic_DNA"/>
</dbReference>
<evidence type="ECO:0000256" key="1">
    <source>
        <dbReference type="SAM" id="SignalP"/>
    </source>
</evidence>
<keyword evidence="1" id="KW-0732">Signal</keyword>